<protein>
    <submittedName>
        <fullName evidence="1">10643_t:CDS:1</fullName>
    </submittedName>
</protein>
<evidence type="ECO:0000313" key="1">
    <source>
        <dbReference type="EMBL" id="CAG8673104.1"/>
    </source>
</evidence>
<accession>A0ACA9NRZ0</accession>
<proteinExistence type="predicted"/>
<dbReference type="Proteomes" id="UP000789525">
    <property type="component" value="Unassembled WGS sequence"/>
</dbReference>
<keyword evidence="2" id="KW-1185">Reference proteome</keyword>
<sequence>PKKRKQPSEANSPPPQNPSPKRRKIKDTSLEEQDLFNKYETDEEVTETEAEQTPSDDYQQTFWPNDGLISPAMKVSFYRLHLRNPPKMAISKPKDPDATIYENSPWAFCERREAYENFKNYVQAMIDDTDTDGIHRYLNPKFVWNDQTLEDQRRFIKRVLLDFPIFKHQDGQFVPTAVASLLLRQSAGYKTSRKKQLKLRNAASGSASSAVL</sequence>
<evidence type="ECO:0000313" key="2">
    <source>
        <dbReference type="Proteomes" id="UP000789525"/>
    </source>
</evidence>
<organism evidence="1 2">
    <name type="scientific">Acaulospora colombiana</name>
    <dbReference type="NCBI Taxonomy" id="27376"/>
    <lineage>
        <taxon>Eukaryota</taxon>
        <taxon>Fungi</taxon>
        <taxon>Fungi incertae sedis</taxon>
        <taxon>Mucoromycota</taxon>
        <taxon>Glomeromycotina</taxon>
        <taxon>Glomeromycetes</taxon>
        <taxon>Diversisporales</taxon>
        <taxon>Acaulosporaceae</taxon>
        <taxon>Acaulospora</taxon>
    </lineage>
</organism>
<reference evidence="1" key="1">
    <citation type="submission" date="2021-06" db="EMBL/GenBank/DDBJ databases">
        <authorList>
            <person name="Kallberg Y."/>
            <person name="Tangrot J."/>
            <person name="Rosling A."/>
        </authorList>
    </citation>
    <scope>NUCLEOTIDE SEQUENCE</scope>
    <source>
        <strain evidence="1">CL356</strain>
    </source>
</reference>
<comment type="caution">
    <text evidence="1">The sequence shown here is derived from an EMBL/GenBank/DDBJ whole genome shotgun (WGS) entry which is preliminary data.</text>
</comment>
<feature type="non-terminal residue" evidence="1">
    <location>
        <position position="1"/>
    </location>
</feature>
<gene>
    <name evidence="1" type="ORF">ACOLOM_LOCUS9032</name>
</gene>
<name>A0ACA9NRZ0_9GLOM</name>
<dbReference type="EMBL" id="CAJVPT010024989">
    <property type="protein sequence ID" value="CAG8673104.1"/>
    <property type="molecule type" value="Genomic_DNA"/>
</dbReference>